<proteinExistence type="predicted"/>
<accession>A0ACC3SU70</accession>
<organism evidence="1 2">
    <name type="scientific">Lipomyces kononenkoae</name>
    <name type="common">Yeast</name>
    <dbReference type="NCBI Taxonomy" id="34357"/>
    <lineage>
        <taxon>Eukaryota</taxon>
        <taxon>Fungi</taxon>
        <taxon>Dikarya</taxon>
        <taxon>Ascomycota</taxon>
        <taxon>Saccharomycotina</taxon>
        <taxon>Lipomycetes</taxon>
        <taxon>Lipomycetales</taxon>
        <taxon>Lipomycetaceae</taxon>
        <taxon>Lipomyces</taxon>
    </lineage>
</organism>
<protein>
    <submittedName>
        <fullName evidence="1">Pre-mRNA-splicing factor Cwf15/Cwc15</fullName>
    </submittedName>
</protein>
<name>A0ACC3SU70_LIPKO</name>
<keyword evidence="2" id="KW-1185">Reference proteome</keyword>
<gene>
    <name evidence="1" type="ORF">V1525DRAFT_410725</name>
</gene>
<comment type="caution">
    <text evidence="1">The sequence shown here is derived from an EMBL/GenBank/DDBJ whole genome shotgun (WGS) entry which is preliminary data.</text>
</comment>
<dbReference type="Proteomes" id="UP001433508">
    <property type="component" value="Unassembled WGS sequence"/>
</dbReference>
<dbReference type="EMBL" id="MU971427">
    <property type="protein sequence ID" value="KAK9235173.1"/>
    <property type="molecule type" value="Genomic_DNA"/>
</dbReference>
<evidence type="ECO:0000313" key="2">
    <source>
        <dbReference type="Proteomes" id="UP001433508"/>
    </source>
</evidence>
<evidence type="ECO:0000313" key="1">
    <source>
        <dbReference type="EMBL" id="KAK9235173.1"/>
    </source>
</evidence>
<sequence length="267" mass="30551">MTTAHRPTFDPARGKDSQAPTRIYHSRMLPAHTQLKYRKRGQGGVADRPDLTAEERVWEREAMKRELLAKEAESNEKKGRKSTSSTPQLLLEAGNNADEEDEEERRQKRRRMILEEAAKAQSESDNEEQGDNADSGSGGDEGSESESEVDDDEEDNDDDEEEEEDETAELMRELARIKRERAAEKERQERERQAAEDAEREGQAIKGNPLLSFNDGFVSSSKPSKRWDEDVVFKNQAKGVDDKPKGGFINDMLRSDFHRKFMNKYVK</sequence>
<reference evidence="2" key="1">
    <citation type="journal article" date="2024" name="Front. Bioeng. Biotechnol.">
        <title>Genome-scale model development and genomic sequencing of the oleaginous clade Lipomyces.</title>
        <authorList>
            <person name="Czajka J.J."/>
            <person name="Han Y."/>
            <person name="Kim J."/>
            <person name="Mondo S.J."/>
            <person name="Hofstad B.A."/>
            <person name="Robles A."/>
            <person name="Haridas S."/>
            <person name="Riley R."/>
            <person name="LaButti K."/>
            <person name="Pangilinan J."/>
            <person name="Andreopoulos W."/>
            <person name="Lipzen A."/>
            <person name="Yan J."/>
            <person name="Wang M."/>
            <person name="Ng V."/>
            <person name="Grigoriev I.V."/>
            <person name="Spatafora J.W."/>
            <person name="Magnuson J.K."/>
            <person name="Baker S.E."/>
            <person name="Pomraning K.R."/>
        </authorList>
    </citation>
    <scope>NUCLEOTIDE SEQUENCE [LARGE SCALE GENOMIC DNA]</scope>
    <source>
        <strain evidence="2">CBS 7786</strain>
    </source>
</reference>